<dbReference type="GO" id="GO:0007234">
    <property type="term" value="P:osmosensory signaling via phosphorelay pathway"/>
    <property type="evidence" value="ECO:0007669"/>
    <property type="project" value="TreeGrafter"/>
</dbReference>
<evidence type="ECO:0000313" key="15">
    <source>
        <dbReference type="Proteomes" id="UP000807825"/>
    </source>
</evidence>
<dbReference type="Gene3D" id="1.10.287.130">
    <property type="match status" value="1"/>
</dbReference>
<dbReference type="InterPro" id="IPR036097">
    <property type="entry name" value="HisK_dim/P_sf"/>
</dbReference>
<evidence type="ECO:0000256" key="5">
    <source>
        <dbReference type="ARBA" id="ARBA00022692"/>
    </source>
</evidence>
<dbReference type="PANTHER" id="PTHR42878:SF7">
    <property type="entry name" value="SENSOR HISTIDINE KINASE GLRK"/>
    <property type="match status" value="1"/>
</dbReference>
<dbReference type="PANTHER" id="PTHR42878">
    <property type="entry name" value="TWO-COMPONENT HISTIDINE KINASE"/>
    <property type="match status" value="1"/>
</dbReference>
<comment type="subcellular location">
    <subcellularLocation>
        <location evidence="2">Membrane</location>
        <topology evidence="2">Multi-pass membrane protein</topology>
    </subcellularLocation>
</comment>
<dbReference type="GO" id="GO:0005524">
    <property type="term" value="F:ATP binding"/>
    <property type="evidence" value="ECO:0007669"/>
    <property type="project" value="UniProtKB-KW"/>
</dbReference>
<evidence type="ECO:0000256" key="3">
    <source>
        <dbReference type="ARBA" id="ARBA00012438"/>
    </source>
</evidence>
<protein>
    <recommendedName>
        <fullName evidence="3">histidine kinase</fullName>
        <ecNumber evidence="3">2.7.13.3</ecNumber>
    </recommendedName>
</protein>
<dbReference type="GO" id="GO:0030295">
    <property type="term" value="F:protein kinase activator activity"/>
    <property type="evidence" value="ECO:0007669"/>
    <property type="project" value="TreeGrafter"/>
</dbReference>
<gene>
    <name evidence="14" type="ORF">HY912_07345</name>
</gene>
<dbReference type="SUPFAM" id="SSF55874">
    <property type="entry name" value="ATPase domain of HSP90 chaperone/DNA topoisomerase II/histidine kinase"/>
    <property type="match status" value="1"/>
</dbReference>
<sequence>MTADLPENTLSLEIDPIEKIILRSMAEGVITLECTGRIFTINPAALRTLGYVQEQMEGRLFEEVFASEPFNDDFRLFFASMMRDAPQTSNRDVQYKRPDGQVVDLSITAGFLDLDACNPGLQNVVVVFRDVTAFKALERMKRRAVNHLSHELRTPLAVISASLENISADDLPRDRLQRNLERIHRNLKRLVDIQGIVEEMLDPPQFRPESLFLPSTIEPILEKLRSEFSHRRVTVTSRVVPEQTDILDPVVLRIALESLVKNAVEATPDGGEVLVSVDPVLEGILIKVEDRGFGIPLRDQEFIFEGLHHTQATVEYSSKRPYDFNAGGKGLELLRLKTMAEAGYFEISFTSDRCRYIPENTDHCTGDISSCPHIEGPEGCRESGGTIFSVLFRSR</sequence>
<dbReference type="Pfam" id="PF00512">
    <property type="entry name" value="HisKA"/>
    <property type="match status" value="1"/>
</dbReference>
<dbReference type="GO" id="GO:0000155">
    <property type="term" value="F:phosphorelay sensor kinase activity"/>
    <property type="evidence" value="ECO:0007669"/>
    <property type="project" value="InterPro"/>
</dbReference>
<dbReference type="Pfam" id="PF02518">
    <property type="entry name" value="HATPase_c"/>
    <property type="match status" value="1"/>
</dbReference>
<keyword evidence="6" id="KW-0547">Nucleotide-binding</keyword>
<dbReference type="Gene3D" id="3.30.450.20">
    <property type="entry name" value="PAS domain"/>
    <property type="match status" value="1"/>
</dbReference>
<dbReference type="Gene3D" id="3.30.565.10">
    <property type="entry name" value="Histidine kinase-like ATPase, C-terminal domain"/>
    <property type="match status" value="1"/>
</dbReference>
<dbReference type="InterPro" id="IPR000014">
    <property type="entry name" value="PAS"/>
</dbReference>
<dbReference type="SMART" id="SM00091">
    <property type="entry name" value="PAS"/>
    <property type="match status" value="1"/>
</dbReference>
<keyword evidence="7" id="KW-0418">Kinase</keyword>
<dbReference type="Proteomes" id="UP000807825">
    <property type="component" value="Unassembled WGS sequence"/>
</dbReference>
<evidence type="ECO:0000256" key="10">
    <source>
        <dbReference type="ARBA" id="ARBA00023012"/>
    </source>
</evidence>
<dbReference type="CDD" id="cd00082">
    <property type="entry name" value="HisKA"/>
    <property type="match status" value="1"/>
</dbReference>
<comment type="caution">
    <text evidence="14">The sequence shown here is derived from an EMBL/GenBank/DDBJ whole genome shotgun (WGS) entry which is preliminary data.</text>
</comment>
<feature type="domain" description="Histidine kinase" evidence="12">
    <location>
        <begin position="147"/>
        <end position="347"/>
    </location>
</feature>
<dbReference type="InterPro" id="IPR035965">
    <property type="entry name" value="PAS-like_dom_sf"/>
</dbReference>
<keyword evidence="11" id="KW-0472">Membrane</keyword>
<dbReference type="InterPro" id="IPR003661">
    <property type="entry name" value="HisK_dim/P_dom"/>
</dbReference>
<evidence type="ECO:0000259" key="12">
    <source>
        <dbReference type="PROSITE" id="PS50109"/>
    </source>
</evidence>
<dbReference type="SUPFAM" id="SSF55785">
    <property type="entry name" value="PYP-like sensor domain (PAS domain)"/>
    <property type="match status" value="1"/>
</dbReference>
<evidence type="ECO:0000256" key="7">
    <source>
        <dbReference type="ARBA" id="ARBA00022777"/>
    </source>
</evidence>
<dbReference type="PROSITE" id="PS50109">
    <property type="entry name" value="HIS_KIN"/>
    <property type="match status" value="1"/>
</dbReference>
<dbReference type="GO" id="GO:0000156">
    <property type="term" value="F:phosphorelay response regulator activity"/>
    <property type="evidence" value="ECO:0007669"/>
    <property type="project" value="TreeGrafter"/>
</dbReference>
<dbReference type="EC" id="2.7.13.3" evidence="3"/>
<evidence type="ECO:0000256" key="4">
    <source>
        <dbReference type="ARBA" id="ARBA00022679"/>
    </source>
</evidence>
<dbReference type="SMART" id="SM00388">
    <property type="entry name" value="HisKA"/>
    <property type="match status" value="1"/>
</dbReference>
<evidence type="ECO:0000313" key="14">
    <source>
        <dbReference type="EMBL" id="MBI5249293.1"/>
    </source>
</evidence>
<dbReference type="GO" id="GO:0016020">
    <property type="term" value="C:membrane"/>
    <property type="evidence" value="ECO:0007669"/>
    <property type="project" value="UniProtKB-SubCell"/>
</dbReference>
<keyword evidence="8" id="KW-0067">ATP-binding</keyword>
<dbReference type="NCBIfam" id="TIGR00229">
    <property type="entry name" value="sensory_box"/>
    <property type="match status" value="1"/>
</dbReference>
<keyword evidence="9" id="KW-1133">Transmembrane helix</keyword>
<name>A0A9D6UZS7_9BACT</name>
<dbReference type="SUPFAM" id="SSF47384">
    <property type="entry name" value="Homodimeric domain of signal transducing histidine kinase"/>
    <property type="match status" value="1"/>
</dbReference>
<keyword evidence="4" id="KW-0808">Transferase</keyword>
<dbReference type="InterPro" id="IPR050351">
    <property type="entry name" value="BphY/WalK/GraS-like"/>
</dbReference>
<keyword evidence="10" id="KW-0902">Two-component regulatory system</keyword>
<feature type="domain" description="PAS" evidence="13">
    <location>
        <begin position="21"/>
        <end position="59"/>
    </location>
</feature>
<evidence type="ECO:0000256" key="1">
    <source>
        <dbReference type="ARBA" id="ARBA00000085"/>
    </source>
</evidence>
<organism evidence="14 15">
    <name type="scientific">Desulfomonile tiedjei</name>
    <dbReference type="NCBI Taxonomy" id="2358"/>
    <lineage>
        <taxon>Bacteria</taxon>
        <taxon>Pseudomonadati</taxon>
        <taxon>Thermodesulfobacteriota</taxon>
        <taxon>Desulfomonilia</taxon>
        <taxon>Desulfomonilales</taxon>
        <taxon>Desulfomonilaceae</taxon>
        <taxon>Desulfomonile</taxon>
    </lineage>
</organism>
<dbReference type="CDD" id="cd00130">
    <property type="entry name" value="PAS"/>
    <property type="match status" value="1"/>
</dbReference>
<reference evidence="14" key="1">
    <citation type="submission" date="2020-07" db="EMBL/GenBank/DDBJ databases">
        <title>Huge and variable diversity of episymbiotic CPR bacteria and DPANN archaea in groundwater ecosystems.</title>
        <authorList>
            <person name="He C.Y."/>
            <person name="Keren R."/>
            <person name="Whittaker M."/>
            <person name="Farag I.F."/>
            <person name="Doudna J."/>
            <person name="Cate J.H.D."/>
            <person name="Banfield J.F."/>
        </authorList>
    </citation>
    <scope>NUCLEOTIDE SEQUENCE</scope>
    <source>
        <strain evidence="14">NC_groundwater_1664_Pr3_B-0.1um_52_9</strain>
    </source>
</reference>
<evidence type="ECO:0000256" key="2">
    <source>
        <dbReference type="ARBA" id="ARBA00004141"/>
    </source>
</evidence>
<dbReference type="Pfam" id="PF13426">
    <property type="entry name" value="PAS_9"/>
    <property type="match status" value="1"/>
</dbReference>
<dbReference type="AlphaFoldDB" id="A0A9D6UZS7"/>
<proteinExistence type="predicted"/>
<keyword evidence="5" id="KW-0812">Transmembrane</keyword>
<evidence type="ECO:0000259" key="13">
    <source>
        <dbReference type="PROSITE" id="PS50112"/>
    </source>
</evidence>
<dbReference type="PROSITE" id="PS50112">
    <property type="entry name" value="PAS"/>
    <property type="match status" value="1"/>
</dbReference>
<dbReference type="InterPro" id="IPR005467">
    <property type="entry name" value="His_kinase_dom"/>
</dbReference>
<dbReference type="CDD" id="cd00075">
    <property type="entry name" value="HATPase"/>
    <property type="match status" value="1"/>
</dbReference>
<dbReference type="InterPro" id="IPR036890">
    <property type="entry name" value="HATPase_C_sf"/>
</dbReference>
<evidence type="ECO:0000256" key="11">
    <source>
        <dbReference type="ARBA" id="ARBA00023136"/>
    </source>
</evidence>
<accession>A0A9D6UZS7</accession>
<evidence type="ECO:0000256" key="8">
    <source>
        <dbReference type="ARBA" id="ARBA00022840"/>
    </source>
</evidence>
<dbReference type="InterPro" id="IPR003594">
    <property type="entry name" value="HATPase_dom"/>
</dbReference>
<evidence type="ECO:0000256" key="9">
    <source>
        <dbReference type="ARBA" id="ARBA00022989"/>
    </source>
</evidence>
<dbReference type="EMBL" id="JACRDE010000204">
    <property type="protein sequence ID" value="MBI5249293.1"/>
    <property type="molecule type" value="Genomic_DNA"/>
</dbReference>
<comment type="catalytic activity">
    <reaction evidence="1">
        <text>ATP + protein L-histidine = ADP + protein N-phospho-L-histidine.</text>
        <dbReference type="EC" id="2.7.13.3"/>
    </reaction>
</comment>
<evidence type="ECO:0000256" key="6">
    <source>
        <dbReference type="ARBA" id="ARBA00022741"/>
    </source>
</evidence>